<evidence type="ECO:0000259" key="8">
    <source>
        <dbReference type="PROSITE" id="PS50928"/>
    </source>
</evidence>
<dbReference type="InterPro" id="IPR045621">
    <property type="entry name" value="BPD_transp_1_N"/>
</dbReference>
<proteinExistence type="predicted"/>
<evidence type="ECO:0000256" key="4">
    <source>
        <dbReference type="ARBA" id="ARBA00022692"/>
    </source>
</evidence>
<evidence type="ECO:0000256" key="5">
    <source>
        <dbReference type="ARBA" id="ARBA00022989"/>
    </source>
</evidence>
<comment type="caution">
    <text evidence="9">The sequence shown here is derived from an EMBL/GenBank/DDBJ whole genome shotgun (WGS) entry which is preliminary data.</text>
</comment>
<name>A0A2M8Q940_9CHLR</name>
<feature type="transmembrane region" description="Helical" evidence="7">
    <location>
        <begin position="117"/>
        <end position="141"/>
    </location>
</feature>
<sequence length="174" mass="19692">MPEEQARPNVLQRVFRSYVFRRLVKAVVTIFAVVTATFFLIRLMPSNPVEIFIQEQIAMYGMSYQEARDQASALFAIDLDAPLSQQYLEYLGNLLRGDLGQSYRSKGTYVADIIRQFLPWTLFSVGTSLLISFVLGVVLGMLMAYRRETPIDYALSTFASLVSSVPNYLIAIIL</sequence>
<keyword evidence="2" id="KW-0813">Transport</keyword>
<dbReference type="Proteomes" id="UP000230790">
    <property type="component" value="Unassembled WGS sequence"/>
</dbReference>
<comment type="subcellular location">
    <subcellularLocation>
        <location evidence="1">Cell membrane</location>
        <topology evidence="1">Multi-pass membrane protein</topology>
    </subcellularLocation>
</comment>
<evidence type="ECO:0000256" key="6">
    <source>
        <dbReference type="ARBA" id="ARBA00023136"/>
    </source>
</evidence>
<keyword evidence="3" id="KW-1003">Cell membrane</keyword>
<dbReference type="PROSITE" id="PS50928">
    <property type="entry name" value="ABC_TM1"/>
    <property type="match status" value="1"/>
</dbReference>
<evidence type="ECO:0000256" key="2">
    <source>
        <dbReference type="ARBA" id="ARBA00022448"/>
    </source>
</evidence>
<dbReference type="GO" id="GO:0055085">
    <property type="term" value="P:transmembrane transport"/>
    <property type="evidence" value="ECO:0007669"/>
    <property type="project" value="InterPro"/>
</dbReference>
<evidence type="ECO:0000313" key="9">
    <source>
        <dbReference type="EMBL" id="PJF46313.1"/>
    </source>
</evidence>
<feature type="domain" description="ABC transmembrane type-1" evidence="8">
    <location>
        <begin position="118"/>
        <end position="174"/>
    </location>
</feature>
<keyword evidence="4 7" id="KW-0812">Transmembrane</keyword>
<dbReference type="SUPFAM" id="SSF161098">
    <property type="entry name" value="MetI-like"/>
    <property type="match status" value="1"/>
</dbReference>
<evidence type="ECO:0000313" key="10">
    <source>
        <dbReference type="Proteomes" id="UP000230790"/>
    </source>
</evidence>
<dbReference type="GO" id="GO:0005886">
    <property type="term" value="C:plasma membrane"/>
    <property type="evidence" value="ECO:0007669"/>
    <property type="project" value="UniProtKB-SubCell"/>
</dbReference>
<reference evidence="9 10" key="1">
    <citation type="submission" date="2017-11" db="EMBL/GenBank/DDBJ databases">
        <title>Evolution of Phototrophy in the Chloroflexi Phylum Driven by Horizontal Gene Transfer.</title>
        <authorList>
            <person name="Ward L.M."/>
            <person name="Hemp J."/>
            <person name="Shih P.M."/>
            <person name="Mcglynn S.E."/>
            <person name="Fischer W."/>
        </authorList>
    </citation>
    <scope>NUCLEOTIDE SEQUENCE [LARGE SCALE GENOMIC DNA]</scope>
    <source>
        <strain evidence="9">JP3_7</strain>
    </source>
</reference>
<dbReference type="EMBL" id="PGTN01000297">
    <property type="protein sequence ID" value="PJF46313.1"/>
    <property type="molecule type" value="Genomic_DNA"/>
</dbReference>
<organism evidence="9 10">
    <name type="scientific">Candidatus Thermofonsia Clade 3 bacterium</name>
    <dbReference type="NCBI Taxonomy" id="2364212"/>
    <lineage>
        <taxon>Bacteria</taxon>
        <taxon>Bacillati</taxon>
        <taxon>Chloroflexota</taxon>
        <taxon>Candidatus Thermofontia</taxon>
        <taxon>Candidatus Thermofonsia Clade 3</taxon>
    </lineage>
</organism>
<dbReference type="PANTHER" id="PTHR43376">
    <property type="entry name" value="OLIGOPEPTIDE TRANSPORT SYSTEM PERMEASE PROTEIN"/>
    <property type="match status" value="1"/>
</dbReference>
<dbReference type="Pfam" id="PF19300">
    <property type="entry name" value="BPD_transp_1_N"/>
    <property type="match status" value="1"/>
</dbReference>
<gene>
    <name evidence="9" type="ORF">CUN48_14430</name>
</gene>
<dbReference type="InterPro" id="IPR035906">
    <property type="entry name" value="MetI-like_sf"/>
</dbReference>
<protein>
    <submittedName>
        <fullName evidence="9">ABC transporter permease</fullName>
    </submittedName>
</protein>
<evidence type="ECO:0000256" key="3">
    <source>
        <dbReference type="ARBA" id="ARBA00022475"/>
    </source>
</evidence>
<keyword evidence="5 7" id="KW-1133">Transmembrane helix</keyword>
<feature type="transmembrane region" description="Helical" evidence="7">
    <location>
        <begin position="153"/>
        <end position="173"/>
    </location>
</feature>
<evidence type="ECO:0000256" key="1">
    <source>
        <dbReference type="ARBA" id="ARBA00004651"/>
    </source>
</evidence>
<accession>A0A2M8Q940</accession>
<feature type="transmembrane region" description="Helical" evidence="7">
    <location>
        <begin position="23"/>
        <end position="41"/>
    </location>
</feature>
<dbReference type="PANTHER" id="PTHR43376:SF1">
    <property type="entry name" value="OLIGOPEPTIDE TRANSPORT SYSTEM PERMEASE PROTEIN"/>
    <property type="match status" value="1"/>
</dbReference>
<feature type="non-terminal residue" evidence="9">
    <location>
        <position position="174"/>
    </location>
</feature>
<dbReference type="InterPro" id="IPR000515">
    <property type="entry name" value="MetI-like"/>
</dbReference>
<dbReference type="AlphaFoldDB" id="A0A2M8Q940"/>
<keyword evidence="6 7" id="KW-0472">Membrane</keyword>
<evidence type="ECO:0000256" key="7">
    <source>
        <dbReference type="SAM" id="Phobius"/>
    </source>
</evidence>
<dbReference type="CDD" id="cd06261">
    <property type="entry name" value="TM_PBP2"/>
    <property type="match status" value="1"/>
</dbReference>